<evidence type="ECO:0000313" key="2">
    <source>
        <dbReference type="Proteomes" id="UP000094444"/>
    </source>
</evidence>
<name>A0A2P5HNN0_DIAHE</name>
<evidence type="ECO:0000313" key="1">
    <source>
        <dbReference type="EMBL" id="POS71848.1"/>
    </source>
</evidence>
<protein>
    <submittedName>
        <fullName evidence="1">Uncharacterized protein</fullName>
    </submittedName>
</protein>
<accession>A0A2P5HNN0</accession>
<dbReference type="Proteomes" id="UP000094444">
    <property type="component" value="Unassembled WGS sequence"/>
</dbReference>
<comment type="caution">
    <text evidence="1">The sequence shown here is derived from an EMBL/GenBank/DDBJ whole genome shotgun (WGS) entry which is preliminary data.</text>
</comment>
<reference evidence="1" key="1">
    <citation type="submission" date="2017-09" db="EMBL/GenBank/DDBJ databases">
        <title>Polyketide synthases of a Diaporthe helianthi virulent isolate.</title>
        <authorList>
            <person name="Baroncelli R."/>
        </authorList>
    </citation>
    <scope>NUCLEOTIDE SEQUENCE [LARGE SCALE GENOMIC DNA]</scope>
    <source>
        <strain evidence="1">7/96</strain>
    </source>
</reference>
<dbReference type="AlphaFoldDB" id="A0A2P5HNN0"/>
<dbReference type="OrthoDB" id="5272418at2759"/>
<gene>
    <name evidence="1" type="ORF">DHEL01_v209756</name>
</gene>
<sequence>MLNGTVQEVYSQMLQINPNYETEFGGVDVEDRIAQDQMPIEVLEDSLDDDMDLRSSSTCGRFDPAREAAVWEGINHLNHVSGRPVSVPGPGVCGRMFTEKTLSSFNEIGASVQVLAGNCAYWSDVNGEPHISGQQSHVDRWRTIVKEADC</sequence>
<organism evidence="1 2">
    <name type="scientific">Diaporthe helianthi</name>
    <dbReference type="NCBI Taxonomy" id="158607"/>
    <lineage>
        <taxon>Eukaryota</taxon>
        <taxon>Fungi</taxon>
        <taxon>Dikarya</taxon>
        <taxon>Ascomycota</taxon>
        <taxon>Pezizomycotina</taxon>
        <taxon>Sordariomycetes</taxon>
        <taxon>Sordariomycetidae</taxon>
        <taxon>Diaporthales</taxon>
        <taxon>Diaporthaceae</taxon>
        <taxon>Diaporthe</taxon>
    </lineage>
</organism>
<dbReference type="InParanoid" id="A0A2P5HNN0"/>
<dbReference type="STRING" id="158607.A0A2P5HNN0"/>
<proteinExistence type="predicted"/>
<keyword evidence="2" id="KW-1185">Reference proteome</keyword>
<dbReference type="EMBL" id="MAVT02001153">
    <property type="protein sequence ID" value="POS71848.1"/>
    <property type="molecule type" value="Genomic_DNA"/>
</dbReference>